<dbReference type="InterPro" id="IPR052186">
    <property type="entry name" value="Hydantoin_racemase-like"/>
</dbReference>
<proteinExistence type="inferred from homology"/>
<evidence type="ECO:0000313" key="3">
    <source>
        <dbReference type="Proteomes" id="UP000664882"/>
    </source>
</evidence>
<dbReference type="Pfam" id="PF01177">
    <property type="entry name" value="Asp_Glu_race"/>
    <property type="match status" value="1"/>
</dbReference>
<reference evidence="2 3" key="1">
    <citation type="submission" date="2021-03" db="EMBL/GenBank/DDBJ databases">
        <title>Oceanisphaera sp. nov., isolated from the intestine.</title>
        <authorList>
            <person name="Zhao L.-H."/>
            <person name="Shi L.-F."/>
        </authorList>
    </citation>
    <scope>NUCLEOTIDE SEQUENCE [LARGE SCALE GENOMIC DNA]</scope>
    <source>
        <strain evidence="2 3">DM8</strain>
    </source>
</reference>
<dbReference type="Gene3D" id="3.40.50.12500">
    <property type="match status" value="1"/>
</dbReference>
<dbReference type="PANTHER" id="PTHR28047:SF5">
    <property type="entry name" value="PROTEIN DCG1"/>
    <property type="match status" value="1"/>
</dbReference>
<keyword evidence="3" id="KW-1185">Reference proteome</keyword>
<protein>
    <submittedName>
        <fullName evidence="2">Aspartate/glutamate racemase family protein</fullName>
    </submittedName>
</protein>
<organism evidence="2 3">
    <name type="scientific">Oceanisphaera pacifica</name>
    <dbReference type="NCBI Taxonomy" id="2818389"/>
    <lineage>
        <taxon>Bacteria</taxon>
        <taxon>Pseudomonadati</taxon>
        <taxon>Pseudomonadota</taxon>
        <taxon>Gammaproteobacteria</taxon>
        <taxon>Aeromonadales</taxon>
        <taxon>Aeromonadaceae</taxon>
        <taxon>Oceanisphaera</taxon>
    </lineage>
</organism>
<gene>
    <name evidence="2" type="ORF">J3U76_08345</name>
</gene>
<comment type="similarity">
    <text evidence="1">Belongs to the HyuE racemase family.</text>
</comment>
<dbReference type="InterPro" id="IPR015942">
    <property type="entry name" value="Asp/Glu/hydantoin_racemase"/>
</dbReference>
<dbReference type="PANTHER" id="PTHR28047">
    <property type="entry name" value="PROTEIN DCG1"/>
    <property type="match status" value="1"/>
</dbReference>
<evidence type="ECO:0000313" key="2">
    <source>
        <dbReference type="EMBL" id="MBO1519634.1"/>
    </source>
</evidence>
<dbReference type="EMBL" id="JAGDFX010000008">
    <property type="protein sequence ID" value="MBO1519634.1"/>
    <property type="molecule type" value="Genomic_DNA"/>
</dbReference>
<comment type="caution">
    <text evidence="2">The sequence shown here is derived from an EMBL/GenBank/DDBJ whole genome shotgun (WGS) entry which is preliminary data.</text>
</comment>
<accession>A0ABS3NGC3</accession>
<sequence>MVAQAQAVLGNSVRVIGKTNTQAPPLLASPGDMQLAEQGVLQLGIQAEQVLRHLEQNGVIIIAAFSDPGLAILSERVSVPVLGIGQSTLQEAAMGERRFGIVTITPNSDLLASFYTQAATLGLSNLYCGARVTQGEAQQLLANPEQLDLALASAIDELINDGAQAVILGGGPLAAAAERLQPQFNVPLLNPVAAAARAAFKD</sequence>
<dbReference type="InterPro" id="IPR053714">
    <property type="entry name" value="Iso_Racemase_Enz_sf"/>
</dbReference>
<evidence type="ECO:0000256" key="1">
    <source>
        <dbReference type="ARBA" id="ARBA00038414"/>
    </source>
</evidence>
<name>A0ABS3NGC3_9GAMM</name>
<dbReference type="Proteomes" id="UP000664882">
    <property type="component" value="Unassembled WGS sequence"/>
</dbReference>